<evidence type="ECO:0000313" key="2">
    <source>
        <dbReference type="EMBL" id="JAH90294.1"/>
    </source>
</evidence>
<keyword evidence="1" id="KW-0812">Transmembrane</keyword>
<name>A0A0E9WIT3_ANGAN</name>
<protein>
    <submittedName>
        <fullName evidence="2">Uncharacterized protein</fullName>
    </submittedName>
</protein>
<keyword evidence="1" id="KW-0472">Membrane</keyword>
<reference evidence="2" key="2">
    <citation type="journal article" date="2015" name="Fish Shellfish Immunol.">
        <title>Early steps in the European eel (Anguilla anguilla)-Vibrio vulnificus interaction in the gills: Role of the RtxA13 toxin.</title>
        <authorList>
            <person name="Callol A."/>
            <person name="Pajuelo D."/>
            <person name="Ebbesson L."/>
            <person name="Teles M."/>
            <person name="MacKenzie S."/>
            <person name="Amaro C."/>
        </authorList>
    </citation>
    <scope>NUCLEOTIDE SEQUENCE</scope>
</reference>
<dbReference type="AlphaFoldDB" id="A0A0E9WIT3"/>
<reference evidence="2" key="1">
    <citation type="submission" date="2014-11" db="EMBL/GenBank/DDBJ databases">
        <authorList>
            <person name="Amaro Gonzalez C."/>
        </authorList>
    </citation>
    <scope>NUCLEOTIDE SEQUENCE</scope>
</reference>
<accession>A0A0E9WIT3</accession>
<organism evidence="2">
    <name type="scientific">Anguilla anguilla</name>
    <name type="common">European freshwater eel</name>
    <name type="synonym">Muraena anguilla</name>
    <dbReference type="NCBI Taxonomy" id="7936"/>
    <lineage>
        <taxon>Eukaryota</taxon>
        <taxon>Metazoa</taxon>
        <taxon>Chordata</taxon>
        <taxon>Craniata</taxon>
        <taxon>Vertebrata</taxon>
        <taxon>Euteleostomi</taxon>
        <taxon>Actinopterygii</taxon>
        <taxon>Neopterygii</taxon>
        <taxon>Teleostei</taxon>
        <taxon>Anguilliformes</taxon>
        <taxon>Anguillidae</taxon>
        <taxon>Anguilla</taxon>
    </lineage>
</organism>
<keyword evidence="1" id="KW-1133">Transmembrane helix</keyword>
<proteinExistence type="predicted"/>
<sequence length="51" mass="5987">MTYTRRRHSELSARSAFSSQQVKKISKNIYRVLFLFCHSALILHSFAKIKS</sequence>
<dbReference type="EMBL" id="GBXM01018283">
    <property type="protein sequence ID" value="JAH90294.1"/>
    <property type="molecule type" value="Transcribed_RNA"/>
</dbReference>
<evidence type="ECO:0000256" key="1">
    <source>
        <dbReference type="SAM" id="Phobius"/>
    </source>
</evidence>
<feature type="transmembrane region" description="Helical" evidence="1">
    <location>
        <begin position="29"/>
        <end position="47"/>
    </location>
</feature>